<organism evidence="2 3">
    <name type="scientific">Aedes albopictus</name>
    <name type="common">Asian tiger mosquito</name>
    <name type="synonym">Stegomyia albopicta</name>
    <dbReference type="NCBI Taxonomy" id="7160"/>
    <lineage>
        <taxon>Eukaryota</taxon>
        <taxon>Metazoa</taxon>
        <taxon>Ecdysozoa</taxon>
        <taxon>Arthropoda</taxon>
        <taxon>Hexapoda</taxon>
        <taxon>Insecta</taxon>
        <taxon>Pterygota</taxon>
        <taxon>Neoptera</taxon>
        <taxon>Endopterygota</taxon>
        <taxon>Diptera</taxon>
        <taxon>Nematocera</taxon>
        <taxon>Culicoidea</taxon>
        <taxon>Culicidae</taxon>
        <taxon>Culicinae</taxon>
        <taxon>Aedini</taxon>
        <taxon>Aedes</taxon>
        <taxon>Stegomyia</taxon>
    </lineage>
</organism>
<dbReference type="RefSeq" id="XP_062714268.1">
    <property type="nucleotide sequence ID" value="XM_062858284.1"/>
</dbReference>
<dbReference type="InterPro" id="IPR055510">
    <property type="entry name" value="DUF7083"/>
</dbReference>
<dbReference type="Pfam" id="PF23309">
    <property type="entry name" value="DUF7083"/>
    <property type="match status" value="1"/>
</dbReference>
<dbReference type="Proteomes" id="UP000069940">
    <property type="component" value="Unassembled WGS sequence"/>
</dbReference>
<name>A0ABM1ZTT0_AEDAL</name>
<proteinExistence type="predicted"/>
<dbReference type="EnsemblMetazoa" id="AALFPA23_021587.R31932">
    <property type="protein sequence ID" value="AALFPA23_021587.P31932"/>
    <property type="gene ID" value="AALFPA23_021587"/>
</dbReference>
<reference evidence="3" key="1">
    <citation type="journal article" date="2015" name="Proc. Natl. Acad. Sci. U.S.A.">
        <title>Genome sequence of the Asian Tiger mosquito, Aedes albopictus, reveals insights into its biology, genetics, and evolution.</title>
        <authorList>
            <person name="Chen X.G."/>
            <person name="Jiang X."/>
            <person name="Gu J."/>
            <person name="Xu M."/>
            <person name="Wu Y."/>
            <person name="Deng Y."/>
            <person name="Zhang C."/>
            <person name="Bonizzoni M."/>
            <person name="Dermauw W."/>
            <person name="Vontas J."/>
            <person name="Armbruster P."/>
            <person name="Huang X."/>
            <person name="Yang Y."/>
            <person name="Zhang H."/>
            <person name="He W."/>
            <person name="Peng H."/>
            <person name="Liu Y."/>
            <person name="Wu K."/>
            <person name="Chen J."/>
            <person name="Lirakis M."/>
            <person name="Topalis P."/>
            <person name="Van Leeuwen T."/>
            <person name="Hall A.B."/>
            <person name="Jiang X."/>
            <person name="Thorpe C."/>
            <person name="Mueller R.L."/>
            <person name="Sun C."/>
            <person name="Waterhouse R.M."/>
            <person name="Yan G."/>
            <person name="Tu Z.J."/>
            <person name="Fang X."/>
            <person name="James A.A."/>
        </authorList>
    </citation>
    <scope>NUCLEOTIDE SEQUENCE [LARGE SCALE GENOMIC DNA]</scope>
    <source>
        <strain evidence="3">Foshan</strain>
    </source>
</reference>
<sequence length="146" mass="16929">MPEGDNAVPEIQQVILQMAQLLQQMAQQQQQALPQVQSQEQILESLSSNITEFAFDEENGVTFGRWFDRYQDLFENDARQLEDAAKVRLLLRKLDTPSHSRYINYILPKLPKDVTFEDTVKILKKIFENQVSTFRKSIPMSPVGEE</sequence>
<evidence type="ECO:0000313" key="3">
    <source>
        <dbReference type="Proteomes" id="UP000069940"/>
    </source>
</evidence>
<evidence type="ECO:0000313" key="2">
    <source>
        <dbReference type="EnsemblMetazoa" id="AALFPA23_021587.P31932"/>
    </source>
</evidence>
<protein>
    <recommendedName>
        <fullName evidence="1">DUF7083 domain-containing protein</fullName>
    </recommendedName>
</protein>
<keyword evidence="3" id="KW-1185">Reference proteome</keyword>
<reference evidence="2" key="2">
    <citation type="submission" date="2025-05" db="UniProtKB">
        <authorList>
            <consortium name="EnsemblMetazoa"/>
        </authorList>
    </citation>
    <scope>IDENTIFICATION</scope>
    <source>
        <strain evidence="2">Foshan</strain>
    </source>
</reference>
<dbReference type="GeneID" id="134291026"/>
<feature type="domain" description="DUF7083" evidence="1">
    <location>
        <begin position="44"/>
        <end position="129"/>
    </location>
</feature>
<accession>A0ABM1ZTT0</accession>
<evidence type="ECO:0000259" key="1">
    <source>
        <dbReference type="Pfam" id="PF23309"/>
    </source>
</evidence>